<feature type="domain" description="Spore protein YkvP/CgeB glycosyl transferase-like" evidence="1">
    <location>
        <begin position="249"/>
        <end position="379"/>
    </location>
</feature>
<dbReference type="InterPro" id="IPR055259">
    <property type="entry name" value="YkvP/CgeB_Glyco_trans-like"/>
</dbReference>
<dbReference type="RefSeq" id="WP_232229688.1">
    <property type="nucleotide sequence ID" value="NZ_AXCZ01000102.1"/>
</dbReference>
<proteinExistence type="predicted"/>
<evidence type="ECO:0000259" key="1">
    <source>
        <dbReference type="Pfam" id="PF13524"/>
    </source>
</evidence>
<dbReference type="AlphaFoldDB" id="A0A0A0BVL8"/>
<keyword evidence="3" id="KW-1185">Reference proteome</keyword>
<protein>
    <recommendedName>
        <fullName evidence="1">Spore protein YkvP/CgeB glycosyl transferase-like domain-containing protein</fullName>
    </recommendedName>
</protein>
<name>A0A0A0BVL8_9CELL</name>
<evidence type="ECO:0000313" key="3">
    <source>
        <dbReference type="Proteomes" id="UP000054314"/>
    </source>
</evidence>
<gene>
    <name evidence="2" type="ORF">N869_02150</name>
</gene>
<feature type="non-terminal residue" evidence="2">
    <location>
        <position position="1"/>
    </location>
</feature>
<dbReference type="EMBL" id="AXCZ01000102">
    <property type="protein sequence ID" value="KGM12025.1"/>
    <property type="molecule type" value="Genomic_DNA"/>
</dbReference>
<dbReference type="Pfam" id="PF13524">
    <property type="entry name" value="Glyco_trans_1_2"/>
    <property type="match status" value="1"/>
</dbReference>
<comment type="caution">
    <text evidence="2">The sequence shown here is derived from an EMBL/GenBank/DDBJ whole genome shotgun (WGS) entry which is preliminary data.</text>
</comment>
<reference evidence="2 3" key="1">
    <citation type="submission" date="2013-08" db="EMBL/GenBank/DDBJ databases">
        <title>Genome sequencing of Cellulomonas bogoriensis 69B4.</title>
        <authorList>
            <person name="Chen F."/>
            <person name="Li Y."/>
            <person name="Wang G."/>
        </authorList>
    </citation>
    <scope>NUCLEOTIDE SEQUENCE [LARGE SCALE GENOMIC DNA]</scope>
    <source>
        <strain evidence="2 3">69B4</strain>
    </source>
</reference>
<organism evidence="2 3">
    <name type="scientific">Cellulomonas bogoriensis 69B4 = DSM 16987</name>
    <dbReference type="NCBI Taxonomy" id="1386082"/>
    <lineage>
        <taxon>Bacteria</taxon>
        <taxon>Bacillati</taxon>
        <taxon>Actinomycetota</taxon>
        <taxon>Actinomycetes</taxon>
        <taxon>Micrococcales</taxon>
        <taxon>Cellulomonadaceae</taxon>
        <taxon>Cellulomonas</taxon>
    </lineage>
</organism>
<sequence length="394" mass="43185">GRSAVPPTTACAGDSVVVLRSDPPAPRHGEALEGTLQAARRTHERWLASGLAASAVDLGPGVGVVARRHLESRSVEHVPLLVRDRGSAPLRWAVKIGTQVASERESWGDWHYALALREQLELLGHQVTIDTRTSWYRPTAHLDDVVLVLQGRGRYRPSPDQVSMLWLISHPAEAPATAVGDYDVVLSASTAWCEQVAPFARTAPELMLQCTDPDRFHPGAPDPACAHEVLMVGNARGPRPAVAAALEAGLVPDVYGQRWEGLLPDGAWKGAYLPNEQLAAHYRSSGVVLNDHWDEMRHWGIVSNRLFDLVACGARVISDDIPQIKETFEDVVLTFTTAQDIPTLVRAHRDETPEDVERRMALSQTVRREHSFAARAKTLSDRATAHLAARVGHR</sequence>
<accession>A0A0A0BVL8</accession>
<dbReference type="Proteomes" id="UP000054314">
    <property type="component" value="Unassembled WGS sequence"/>
</dbReference>
<evidence type="ECO:0000313" key="2">
    <source>
        <dbReference type="EMBL" id="KGM12025.1"/>
    </source>
</evidence>